<dbReference type="EMBL" id="FXTO01000002">
    <property type="protein sequence ID" value="SMO40844.1"/>
    <property type="molecule type" value="Genomic_DNA"/>
</dbReference>
<evidence type="ECO:0008006" key="3">
    <source>
        <dbReference type="Google" id="ProtNLM"/>
    </source>
</evidence>
<name>A0A521B173_9RHOB</name>
<keyword evidence="2" id="KW-1185">Reference proteome</keyword>
<proteinExistence type="predicted"/>
<evidence type="ECO:0000313" key="2">
    <source>
        <dbReference type="Proteomes" id="UP000316030"/>
    </source>
</evidence>
<dbReference type="AlphaFoldDB" id="A0A521B173"/>
<protein>
    <recommendedName>
        <fullName evidence="3">3-dehydroquinate dehydratase</fullName>
    </recommendedName>
</protein>
<gene>
    <name evidence="1" type="ORF">SAMN06265173_10213</name>
</gene>
<dbReference type="Proteomes" id="UP000316030">
    <property type="component" value="Unassembled WGS sequence"/>
</dbReference>
<dbReference type="Pfam" id="PF10649">
    <property type="entry name" value="DUF2478"/>
    <property type="match status" value="1"/>
</dbReference>
<accession>A0A521B173</accession>
<organism evidence="1 2">
    <name type="scientific">Thalassovita litoralis</name>
    <dbReference type="NCBI Taxonomy" id="1010611"/>
    <lineage>
        <taxon>Bacteria</taxon>
        <taxon>Pseudomonadati</taxon>
        <taxon>Pseudomonadota</taxon>
        <taxon>Alphaproteobacteria</taxon>
        <taxon>Rhodobacterales</taxon>
        <taxon>Roseobacteraceae</taxon>
        <taxon>Thalassovita</taxon>
    </lineage>
</organism>
<dbReference type="RefSeq" id="WP_185958910.1">
    <property type="nucleotide sequence ID" value="NZ_FXTO01000002.1"/>
</dbReference>
<sequence length="167" mass="17937">MLGFIISEKPGQADAILQRLAQDLIVQGVRLTGAVQETTRLSANQKKSMALHLLPDGPLIGISQDLGPMATGCSLDPDGLEQAVGLMAAALERQPQILLLNKFGKQEAEGRGVRPLIGEALARDIPVLIGVGREKLPLFQAFAGDMAQELPRDLPALLDWCQQHMTV</sequence>
<evidence type="ECO:0000313" key="1">
    <source>
        <dbReference type="EMBL" id="SMO40844.1"/>
    </source>
</evidence>
<reference evidence="1 2" key="1">
    <citation type="submission" date="2017-05" db="EMBL/GenBank/DDBJ databases">
        <authorList>
            <person name="Varghese N."/>
            <person name="Submissions S."/>
        </authorList>
    </citation>
    <scope>NUCLEOTIDE SEQUENCE [LARGE SCALE GENOMIC DNA]</scope>
    <source>
        <strain evidence="1 2">DSM 29506</strain>
    </source>
</reference>
<dbReference type="InterPro" id="IPR018912">
    <property type="entry name" value="DUF2478"/>
</dbReference>